<gene>
    <name evidence="1" type="ORF">DLAC_03196</name>
</gene>
<dbReference type="Gene3D" id="3.80.10.10">
    <property type="entry name" value="Ribonuclease Inhibitor"/>
    <property type="match status" value="1"/>
</dbReference>
<sequence>MNLPKILIIKILDYIVNIDAFSHVLVKTLCAFIYQCRLVSKDWKDNIITRLHLRNDIKFKMTNIQKIRYLTKTGLPIRASVEDDNITELKFTGLESVIRSVYISIPTTLPTNQYLEAIFKFISKSTITNYYIRNSGQIENIYDSLFAVPQVLEYMESLSLTISGIFVLDTLLESMKSTTRLRSLKINYTRIILKNAEVLETHFPTLTTISLYRTPSDIILPILRHAKNLLEFSVSSCGDDIHILGPIFEEISNNKSLTSLSVDDNNLILPFHLFSQLLNRNQTLTKLNMSFSALSTADTNTTPSKITNHTLLTLGILSDNMEISKPMLTNWQEPNSITSTTLQWIIDSKLLDILEYFPKLRSLEYTNKGSGDGYSTHFLSLMNKNLPNLKSISIYSLPKLIGISTLIAKNTYITTLGINCRISYTMLLELLQCDHPTLTSITTYVDTSPLIDFISFAQILGNNRKITQLYLLGDLYITSTPDIYLYYLSHILEKNYYLTILSWNIARKFHKSEFLATHEIPKSLVRAMTLNNSIVKLQVFSCFAGSPLMKELAQLMENKTIS</sequence>
<evidence type="ECO:0000313" key="1">
    <source>
        <dbReference type="EMBL" id="KYR00053.1"/>
    </source>
</evidence>
<protein>
    <recommendedName>
        <fullName evidence="3">F-box domain-containing protein</fullName>
    </recommendedName>
</protein>
<evidence type="ECO:0008006" key="3">
    <source>
        <dbReference type="Google" id="ProtNLM"/>
    </source>
</evidence>
<comment type="caution">
    <text evidence="1">The sequence shown here is derived from an EMBL/GenBank/DDBJ whole genome shotgun (WGS) entry which is preliminary data.</text>
</comment>
<accession>A0A152A1B0</accession>
<keyword evidence="2" id="KW-1185">Reference proteome</keyword>
<dbReference type="Proteomes" id="UP000076078">
    <property type="component" value="Unassembled WGS sequence"/>
</dbReference>
<dbReference type="AlphaFoldDB" id="A0A152A1B0"/>
<dbReference type="EMBL" id="LODT01000016">
    <property type="protein sequence ID" value="KYR00053.1"/>
    <property type="molecule type" value="Genomic_DNA"/>
</dbReference>
<dbReference type="InParanoid" id="A0A152A1B0"/>
<evidence type="ECO:0000313" key="2">
    <source>
        <dbReference type="Proteomes" id="UP000076078"/>
    </source>
</evidence>
<reference evidence="1 2" key="1">
    <citation type="submission" date="2015-12" db="EMBL/GenBank/DDBJ databases">
        <title>Dictyostelia acquired genes for synthesis and detection of signals that induce cell-type specialization by lateral gene transfer from prokaryotes.</title>
        <authorList>
            <person name="Gloeckner G."/>
            <person name="Schaap P."/>
        </authorList>
    </citation>
    <scope>NUCLEOTIDE SEQUENCE [LARGE SCALE GENOMIC DNA]</scope>
    <source>
        <strain evidence="1 2">TK</strain>
    </source>
</reference>
<organism evidence="1 2">
    <name type="scientific">Tieghemostelium lacteum</name>
    <name type="common">Slime mold</name>
    <name type="synonym">Dictyostelium lacteum</name>
    <dbReference type="NCBI Taxonomy" id="361077"/>
    <lineage>
        <taxon>Eukaryota</taxon>
        <taxon>Amoebozoa</taxon>
        <taxon>Evosea</taxon>
        <taxon>Eumycetozoa</taxon>
        <taxon>Dictyostelia</taxon>
        <taxon>Dictyosteliales</taxon>
        <taxon>Raperosteliaceae</taxon>
        <taxon>Tieghemostelium</taxon>
    </lineage>
</organism>
<name>A0A152A1B0_TIELA</name>
<dbReference type="SUPFAM" id="SSF52047">
    <property type="entry name" value="RNI-like"/>
    <property type="match status" value="1"/>
</dbReference>
<proteinExistence type="predicted"/>
<dbReference type="InterPro" id="IPR032675">
    <property type="entry name" value="LRR_dom_sf"/>
</dbReference>